<feature type="compositionally biased region" description="Polar residues" evidence="1">
    <location>
        <begin position="347"/>
        <end position="356"/>
    </location>
</feature>
<evidence type="ECO:0000313" key="3">
    <source>
        <dbReference type="Proteomes" id="UP001519332"/>
    </source>
</evidence>
<dbReference type="RefSeq" id="WP_209643269.1">
    <property type="nucleotide sequence ID" value="NZ_JAGINW010000001.1"/>
</dbReference>
<organism evidence="2 3">
    <name type="scientific">Kibdelosporangium banguiense</name>
    <dbReference type="NCBI Taxonomy" id="1365924"/>
    <lineage>
        <taxon>Bacteria</taxon>
        <taxon>Bacillati</taxon>
        <taxon>Actinomycetota</taxon>
        <taxon>Actinomycetes</taxon>
        <taxon>Pseudonocardiales</taxon>
        <taxon>Pseudonocardiaceae</taxon>
        <taxon>Kibdelosporangium</taxon>
    </lineage>
</organism>
<dbReference type="Proteomes" id="UP001519332">
    <property type="component" value="Unassembled WGS sequence"/>
</dbReference>
<sequence>MTNELIAKPQDDGKMLAGAGPFDTIEDLGRDIALPFQEGKDVNAVSLGINTAALAIDVVGAAVDPLGTLASSVVGWIIENVSFVRKPFDDLMGDPPAVEAAANTWTNIAERMDTIRGQYEKALAGLAGWTGPAADKYKGQAAALIDGLANAKAAAESTSNKIKIAGVLVTTTRALVRDLLAELAGTLITWGIPAAAAAIPTAGASIAAFITRAVTKAIEIGGKIARFLKQLFGALDKLADMAKRAATAMRGKADDLARLARDMPNTPFGNQRAADLLSQSGTRTARADMLDNVGNRLESAATSGRNGLDNAANRMDSWASSTRQRANDWADRVKANGPARRDAVRNRYNQMGQPPLNTRADGMTPNHNLGRMADPVDSHTGKGIFDGQNWVRAVGSQDIRHLMPQAGDAWTVVKEAGKATNAMFWSNDTTKWHETDRESGGVVYPYR</sequence>
<protein>
    <submittedName>
        <fullName evidence="2">Uncharacterized protein</fullName>
    </submittedName>
</protein>
<feature type="compositionally biased region" description="Basic and acidic residues" evidence="1">
    <location>
        <begin position="325"/>
        <end position="345"/>
    </location>
</feature>
<feature type="region of interest" description="Disordered" evidence="1">
    <location>
        <begin position="300"/>
        <end position="361"/>
    </location>
</feature>
<evidence type="ECO:0000256" key="1">
    <source>
        <dbReference type="SAM" id="MobiDB-lite"/>
    </source>
</evidence>
<name>A0ABS4TP48_9PSEU</name>
<proteinExistence type="predicted"/>
<keyword evidence="3" id="KW-1185">Reference proteome</keyword>
<reference evidence="2 3" key="1">
    <citation type="submission" date="2021-03" db="EMBL/GenBank/DDBJ databases">
        <title>Sequencing the genomes of 1000 actinobacteria strains.</title>
        <authorList>
            <person name="Klenk H.-P."/>
        </authorList>
    </citation>
    <scope>NUCLEOTIDE SEQUENCE [LARGE SCALE GENOMIC DNA]</scope>
    <source>
        <strain evidence="2 3">DSM 46670</strain>
    </source>
</reference>
<accession>A0ABS4TP48</accession>
<dbReference type="InterPro" id="IPR038332">
    <property type="entry name" value="PPE_sf"/>
</dbReference>
<comment type="caution">
    <text evidence="2">The sequence shown here is derived from an EMBL/GenBank/DDBJ whole genome shotgun (WGS) entry which is preliminary data.</text>
</comment>
<evidence type="ECO:0000313" key="2">
    <source>
        <dbReference type="EMBL" id="MBP2326176.1"/>
    </source>
</evidence>
<gene>
    <name evidence="2" type="ORF">JOF56_006561</name>
</gene>
<dbReference type="EMBL" id="JAGINW010000001">
    <property type="protein sequence ID" value="MBP2326176.1"/>
    <property type="molecule type" value="Genomic_DNA"/>
</dbReference>
<dbReference type="Gene3D" id="1.20.1260.20">
    <property type="entry name" value="PPE superfamily"/>
    <property type="match status" value="1"/>
</dbReference>